<reference evidence="1 2" key="1">
    <citation type="submission" date="2016-03" db="EMBL/GenBank/DDBJ databases">
        <authorList>
            <person name="Ploux O."/>
        </authorList>
    </citation>
    <scope>NUCLEOTIDE SEQUENCE [LARGE SCALE GENOMIC DNA]</scope>
    <source>
        <strain evidence="1 2">URUG2</strain>
    </source>
</reference>
<organism evidence="1 2">
    <name type="scientific">Ramularia collo-cygni</name>
    <dbReference type="NCBI Taxonomy" id="112498"/>
    <lineage>
        <taxon>Eukaryota</taxon>
        <taxon>Fungi</taxon>
        <taxon>Dikarya</taxon>
        <taxon>Ascomycota</taxon>
        <taxon>Pezizomycotina</taxon>
        <taxon>Dothideomycetes</taxon>
        <taxon>Dothideomycetidae</taxon>
        <taxon>Mycosphaerellales</taxon>
        <taxon>Mycosphaerellaceae</taxon>
        <taxon>Ramularia</taxon>
    </lineage>
</organism>
<proteinExistence type="predicted"/>
<dbReference type="GeneID" id="35604952"/>
<accession>A0A2D3VED6</accession>
<evidence type="ECO:0000313" key="2">
    <source>
        <dbReference type="Proteomes" id="UP000225277"/>
    </source>
</evidence>
<evidence type="ECO:0000313" key="1">
    <source>
        <dbReference type="EMBL" id="CZT24175.1"/>
    </source>
</evidence>
<dbReference type="OrthoDB" id="4757095at2759"/>
<gene>
    <name evidence="1" type="ORF">RCC_09892</name>
</gene>
<protein>
    <submittedName>
        <fullName evidence="1">Uncharacterized protein</fullName>
    </submittedName>
</protein>
<sequence>MPRKGKRKADTPTTPVGLPVSLTYTTSTGPFLNSLSAEIRNTIMALVCDETVTQYRRRRNFRRKKKGGDPPRDDGLPKPPPFLLVCKQMYCEAIQVFYARSIFYFQTQRSLNRWIATVNIEKLKLAQNVFVYSQGADSHVLLEALLKVKNEEKARNIFNTSWMKWIKWRWWSSRQLPDIPAS</sequence>
<name>A0A2D3VED6_9PEZI</name>
<dbReference type="PANTHER" id="PTHR38790">
    <property type="entry name" value="2EXR DOMAIN-CONTAINING PROTEIN-RELATED"/>
    <property type="match status" value="1"/>
</dbReference>
<dbReference type="Proteomes" id="UP000225277">
    <property type="component" value="Unassembled WGS sequence"/>
</dbReference>
<dbReference type="EMBL" id="FJUY01000020">
    <property type="protein sequence ID" value="CZT24175.1"/>
    <property type="molecule type" value="Genomic_DNA"/>
</dbReference>
<dbReference type="RefSeq" id="XP_023630899.1">
    <property type="nucleotide sequence ID" value="XM_023775131.1"/>
</dbReference>
<dbReference type="AlphaFoldDB" id="A0A2D3VED6"/>
<keyword evidence="2" id="KW-1185">Reference proteome</keyword>